<dbReference type="Pfam" id="PF04348">
    <property type="entry name" value="LppC"/>
    <property type="match status" value="1"/>
</dbReference>
<dbReference type="GO" id="GO:0030234">
    <property type="term" value="F:enzyme regulator activity"/>
    <property type="evidence" value="ECO:0007669"/>
    <property type="project" value="TreeGrafter"/>
</dbReference>
<evidence type="ECO:0000313" key="3">
    <source>
        <dbReference type="Proteomes" id="UP000051213"/>
    </source>
</evidence>
<keyword evidence="1" id="KW-0472">Membrane</keyword>
<organism evidence="2 3">
    <name type="scientific">SAR92 bacterium BACL26 MAG-121220-bin70</name>
    <dbReference type="NCBI Taxonomy" id="1655626"/>
    <lineage>
        <taxon>Bacteria</taxon>
        <taxon>Pseudomonadati</taxon>
        <taxon>Pseudomonadota</taxon>
        <taxon>Gammaproteobacteria</taxon>
        <taxon>Cellvibrionales</taxon>
        <taxon>Porticoccaceae</taxon>
        <taxon>SAR92 clade</taxon>
    </lineage>
</organism>
<dbReference type="InterPro" id="IPR028082">
    <property type="entry name" value="Peripla_BP_I"/>
</dbReference>
<dbReference type="PROSITE" id="PS51257">
    <property type="entry name" value="PROKAR_LIPOPROTEIN"/>
    <property type="match status" value="1"/>
</dbReference>
<dbReference type="Gene3D" id="1.25.40.650">
    <property type="match status" value="1"/>
</dbReference>
<reference evidence="2 3" key="1">
    <citation type="submission" date="2015-10" db="EMBL/GenBank/DDBJ databases">
        <title>Metagenome-Assembled Genomes uncover a global brackish microbiome.</title>
        <authorList>
            <person name="Hugerth L.W."/>
            <person name="Larsson J."/>
            <person name="Alneberg J."/>
            <person name="Lindh M.V."/>
            <person name="Legrand C."/>
            <person name="Pinhassi J."/>
            <person name="Andersson A.F."/>
        </authorList>
    </citation>
    <scope>NUCLEOTIDE SEQUENCE [LARGE SCALE GENOMIC DNA]</scope>
    <source>
        <strain evidence="2">BACL26 MAG-121220-bin70</strain>
    </source>
</reference>
<evidence type="ECO:0008006" key="4">
    <source>
        <dbReference type="Google" id="ProtNLM"/>
    </source>
</evidence>
<protein>
    <recommendedName>
        <fullName evidence="4">Penicillin-binding protein activator</fullName>
    </recommendedName>
</protein>
<dbReference type="AlphaFoldDB" id="A0A0R2UBC5"/>
<dbReference type="Gene3D" id="3.40.50.2300">
    <property type="match status" value="2"/>
</dbReference>
<sequence>MNKKFLLQIVGLGCILAFITGCTPTATTQSGKVTVAFIAATQDASLYERAEALFAGAQSGEVPSEVMLQAGIMFAQSGDQQRSSESLALINTDELTNVDFIDYTLLGIELNIQSKSPADALLKLETPRFIALKSTFGGQTKLHVLSLESDINADIGNIESSLAASIELAQLLNKKNDVINVHNKIWRQLSAQPYNFLQRCFAGSESVLGLWCNLAADTRLFQNNYTGQLNQFNQWKITNFAHPAARTPPSWFDQNRKNVTPSSQVALLLPLQDDYRIPSQTFLDGFMAAYYQLFEQSNTEPPNLRLHDTSNQTMQQAYENAIAEGADMVIGGLRESEAESLMQLPLIPVPTISLNQLDRTETQQPANLVQFGNSPKDEMIQIADLAWRKGHRNALVIAPDNNWGVQATSSFDAYWKQKGGRLLGKVSYSTTVKDFTQFLKPSLQIDQSEERGAQLKRFVNSSLIYTPRRRQDIDFVVALGYPLNARQIKPALEFLYAADLPVYSISKIYNGVEQAGLDRDLSGIQFTAMPWTLPGQLPNELVSDETMHTAYRQLYALGYDAFLVHRNLDNLGSVEQPPVFGSMGILSLSRGVITRTGRWGQFQQGKVTEVTP</sequence>
<comment type="caution">
    <text evidence="2">The sequence shown here is derived from an EMBL/GenBank/DDBJ whole genome shotgun (WGS) entry which is preliminary data.</text>
</comment>
<accession>A0A0R2UBC5</accession>
<dbReference type="PANTHER" id="PTHR38038">
    <property type="entry name" value="PENICILLIN-BINDING PROTEIN ACTIVATOR LPOA"/>
    <property type="match status" value="1"/>
</dbReference>
<dbReference type="CDD" id="cd06339">
    <property type="entry name" value="PBP1_YraM_LppC_lipoprotein-like"/>
    <property type="match status" value="1"/>
</dbReference>
<dbReference type="InterPro" id="IPR007443">
    <property type="entry name" value="LpoA"/>
</dbReference>
<dbReference type="GO" id="GO:0031241">
    <property type="term" value="C:periplasmic side of cell outer membrane"/>
    <property type="evidence" value="ECO:0007669"/>
    <property type="project" value="TreeGrafter"/>
</dbReference>
<evidence type="ECO:0000256" key="1">
    <source>
        <dbReference type="ARBA" id="ARBA00023136"/>
    </source>
</evidence>
<dbReference type="EMBL" id="LICA01000036">
    <property type="protein sequence ID" value="KRO96785.1"/>
    <property type="molecule type" value="Genomic_DNA"/>
</dbReference>
<dbReference type="PANTHER" id="PTHR38038:SF1">
    <property type="entry name" value="PENICILLIN-BINDING PROTEIN ACTIVATOR LPOA"/>
    <property type="match status" value="1"/>
</dbReference>
<evidence type="ECO:0000313" key="2">
    <source>
        <dbReference type="EMBL" id="KRO96785.1"/>
    </source>
</evidence>
<dbReference type="Proteomes" id="UP000051213">
    <property type="component" value="Unassembled WGS sequence"/>
</dbReference>
<proteinExistence type="predicted"/>
<dbReference type="SUPFAM" id="SSF53822">
    <property type="entry name" value="Periplasmic binding protein-like I"/>
    <property type="match status" value="1"/>
</dbReference>
<gene>
    <name evidence="2" type="ORF">ABS24_09445</name>
</gene>
<dbReference type="GO" id="GO:0009252">
    <property type="term" value="P:peptidoglycan biosynthetic process"/>
    <property type="evidence" value="ECO:0007669"/>
    <property type="project" value="TreeGrafter"/>
</dbReference>
<name>A0A0R2UBC5_9GAMM</name>